<dbReference type="FunFam" id="3.40.50.1950:FF:000001">
    <property type="entry name" value="Flavin prenyltransferase UbiX"/>
    <property type="match status" value="1"/>
</dbReference>
<protein>
    <recommendedName>
        <fullName evidence="7">Probable UbiX-like flavin prenyltransferase</fullName>
        <ecNumber evidence="7">2.5.1.129</ecNumber>
    </recommendedName>
    <alternativeName>
        <fullName evidence="7">Phenolic acid decarboxylase subunit B</fullName>
        <shortName evidence="7">PAD</shortName>
    </alternativeName>
</protein>
<dbReference type="EC" id="2.5.1.129" evidence="7"/>
<name>A0A5U2TS99_SALER</name>
<dbReference type="AlphaFoldDB" id="A0A5U2TS99"/>
<feature type="binding site" evidence="7">
    <location>
        <position position="119"/>
    </location>
    <ligand>
        <name>FMN</name>
        <dbReference type="ChEBI" id="CHEBI:58210"/>
    </ligand>
</feature>
<keyword evidence="2 7" id="KW-0637">Prenyltransferase</keyword>
<comment type="subunit">
    <text evidence="7">Homododecamer.</text>
</comment>
<dbReference type="EMBL" id="AAGKZC010000009">
    <property type="protein sequence ID" value="EBP2040739.1"/>
    <property type="molecule type" value="Genomic_DNA"/>
</dbReference>
<dbReference type="InterPro" id="IPR004507">
    <property type="entry name" value="UbiX-like"/>
</dbReference>
<evidence type="ECO:0000256" key="1">
    <source>
        <dbReference type="ARBA" id="ARBA00004749"/>
    </source>
</evidence>
<comment type="pathway">
    <text evidence="1">Cofactor biosynthesis; ubiquinone biosynthesis.</text>
</comment>
<feature type="binding site" evidence="7">
    <location>
        <begin position="84"/>
        <end position="87"/>
    </location>
    <ligand>
        <name>FMN</name>
        <dbReference type="ChEBI" id="CHEBI:58210"/>
    </ligand>
</feature>
<dbReference type="HAMAP" id="MF_01986">
    <property type="entry name" value="ubiX_pad_yclB"/>
    <property type="match status" value="1"/>
</dbReference>
<comment type="caution">
    <text evidence="9">The sequence shown here is derived from an EMBL/GenBank/DDBJ whole genome shotgun (WGS) entry which is preliminary data.</text>
</comment>
<evidence type="ECO:0000256" key="3">
    <source>
        <dbReference type="ARBA" id="ARBA00022630"/>
    </source>
</evidence>
<sequence>MRLIVGMTGAPLGVALLQALRTIPDVETHLVMSKWAKTTIELETPYTPAEVADLADHCHSPANQAATISSGSFRTDGMIIIPCSMKTLAGVRAGYAEGLVGRAADVVLKEGRKLVLVPREMPLSTIHLENMLALSHMGVAIVPPMPAFYNLPQTVDDIIQHIVARVLDQFGLEHTRARRWQGRRQAANFSQENG</sequence>
<keyword evidence="4 7" id="KW-0288">FMN</keyword>
<dbReference type="PANTHER" id="PTHR43374:SF1">
    <property type="entry name" value="FLAVIN PRENYLTRANSFERASE PAD1, MITOCHONDRIAL"/>
    <property type="match status" value="1"/>
</dbReference>
<dbReference type="NCBIfam" id="NF041206">
    <property type="entry name" value="VdcB"/>
    <property type="match status" value="1"/>
</dbReference>
<dbReference type="GO" id="GO:0016831">
    <property type="term" value="F:carboxy-lyase activity"/>
    <property type="evidence" value="ECO:0007669"/>
    <property type="project" value="TreeGrafter"/>
</dbReference>
<evidence type="ECO:0000256" key="4">
    <source>
        <dbReference type="ARBA" id="ARBA00022643"/>
    </source>
</evidence>
<dbReference type="NCBIfam" id="TIGR00421">
    <property type="entry name" value="ubiX_pad"/>
    <property type="match status" value="1"/>
</dbReference>
<accession>A0A5U2TS99</accession>
<dbReference type="GO" id="GO:0009636">
    <property type="term" value="P:response to toxic substance"/>
    <property type="evidence" value="ECO:0007669"/>
    <property type="project" value="UniProtKB-KW"/>
</dbReference>
<comment type="function">
    <text evidence="7">Involved in the non-oxidative decarboxylation and detoxification of phenolic derivatives. Flavin prenyltransferase that catalyzes the synthesis of the prenylated FMN cofactor (prenyl-FMN) for phenolic acid decarboxylase.</text>
</comment>
<keyword evidence="7" id="KW-0216">Detoxification</keyword>
<keyword evidence="5 7" id="KW-0808">Transferase</keyword>
<dbReference type="InterPro" id="IPR003382">
    <property type="entry name" value="Flavoprotein"/>
</dbReference>
<dbReference type="Pfam" id="PF02441">
    <property type="entry name" value="Flavoprotein"/>
    <property type="match status" value="1"/>
</dbReference>
<organism evidence="9">
    <name type="scientific">Salmonella enterica</name>
    <name type="common">Salmonella choleraesuis</name>
    <dbReference type="NCBI Taxonomy" id="28901"/>
    <lineage>
        <taxon>Bacteria</taxon>
        <taxon>Pseudomonadati</taxon>
        <taxon>Pseudomonadota</taxon>
        <taxon>Gammaproteobacteria</taxon>
        <taxon>Enterobacterales</taxon>
        <taxon>Enterobacteriaceae</taxon>
        <taxon>Salmonella</taxon>
    </lineage>
</organism>
<dbReference type="InterPro" id="IPR032901">
    <property type="entry name" value="UbiX_pad_YclB"/>
</dbReference>
<comment type="caution">
    <text evidence="7">Lacks conserved residue(s) required for the propagation of feature annotation.</text>
</comment>
<keyword evidence="7" id="KW-0058">Aromatic hydrocarbons catabolism</keyword>
<dbReference type="GO" id="GO:0106141">
    <property type="term" value="F:flavin prenyltransferase activity"/>
    <property type="evidence" value="ECO:0007669"/>
    <property type="project" value="UniProtKB-EC"/>
</dbReference>
<evidence type="ECO:0000256" key="6">
    <source>
        <dbReference type="ARBA" id="ARBA00050612"/>
    </source>
</evidence>
<dbReference type="Gene3D" id="3.40.50.1950">
    <property type="entry name" value="Flavin prenyltransferase-like"/>
    <property type="match status" value="1"/>
</dbReference>
<dbReference type="NCBIfam" id="NF004685">
    <property type="entry name" value="PRK06029.1"/>
    <property type="match status" value="1"/>
</dbReference>
<evidence type="ECO:0000256" key="2">
    <source>
        <dbReference type="ARBA" id="ARBA00022602"/>
    </source>
</evidence>
<evidence type="ECO:0000256" key="7">
    <source>
        <dbReference type="HAMAP-Rule" id="MF_01986"/>
    </source>
</evidence>
<evidence type="ECO:0000259" key="8">
    <source>
        <dbReference type="Pfam" id="PF02441"/>
    </source>
</evidence>
<comment type="catalytic activity">
    <reaction evidence="6 7">
        <text>dimethylallyl phosphate + FMNH2 = prenylated FMNH2 + phosphate</text>
        <dbReference type="Rhea" id="RHEA:37743"/>
        <dbReference type="ChEBI" id="CHEBI:43474"/>
        <dbReference type="ChEBI" id="CHEBI:57618"/>
        <dbReference type="ChEBI" id="CHEBI:87467"/>
        <dbReference type="ChEBI" id="CHEBI:88052"/>
        <dbReference type="EC" id="2.5.1.129"/>
    </reaction>
</comment>
<feature type="binding site" evidence="7">
    <location>
        <position position="33"/>
    </location>
    <ligand>
        <name>FMN</name>
        <dbReference type="ChEBI" id="CHEBI:58210"/>
    </ligand>
</feature>
<keyword evidence="3 7" id="KW-0285">Flavoprotein</keyword>
<proteinExistence type="inferred from homology"/>
<reference evidence="9" key="1">
    <citation type="submission" date="2018-07" db="EMBL/GenBank/DDBJ databases">
        <authorList>
            <consortium name="GenomeTrakr network: Whole genome sequencing for foodborne pathogen traceback"/>
        </authorList>
    </citation>
    <scope>NUCLEOTIDE SEQUENCE</scope>
    <source>
        <strain evidence="9">CFSAN008688</strain>
    </source>
</reference>
<evidence type="ECO:0000313" key="9">
    <source>
        <dbReference type="EMBL" id="EBP2040739.1"/>
    </source>
</evidence>
<dbReference type="InterPro" id="IPR036551">
    <property type="entry name" value="Flavin_trans-like"/>
</dbReference>
<dbReference type="SUPFAM" id="SSF52507">
    <property type="entry name" value="Homo-oligomeric flavin-containing Cys decarboxylases, HFCD"/>
    <property type="match status" value="1"/>
</dbReference>
<evidence type="ECO:0000256" key="5">
    <source>
        <dbReference type="ARBA" id="ARBA00022679"/>
    </source>
</evidence>
<comment type="similarity">
    <text evidence="7">Belongs to the UbiX/PAD1 family. YclB subfamily.</text>
</comment>
<feature type="domain" description="Flavoprotein" evidence="8">
    <location>
        <begin position="1"/>
        <end position="170"/>
    </location>
</feature>
<dbReference type="PANTHER" id="PTHR43374">
    <property type="entry name" value="FLAVIN PRENYLTRANSFERASE"/>
    <property type="match status" value="1"/>
</dbReference>
<dbReference type="HAMAP" id="MF_01984">
    <property type="entry name" value="ubiX_pad"/>
    <property type="match status" value="1"/>
</dbReference>
<gene>
    <name evidence="9" type="ORF">PL50_11005</name>
</gene>